<dbReference type="SMART" id="SM00065">
    <property type="entry name" value="GAF"/>
    <property type="match status" value="1"/>
</dbReference>
<dbReference type="NCBIfam" id="TIGR00229">
    <property type="entry name" value="sensory_box"/>
    <property type="match status" value="2"/>
</dbReference>
<dbReference type="PROSITE" id="PS50109">
    <property type="entry name" value="HIS_KIN"/>
    <property type="match status" value="1"/>
</dbReference>
<comment type="subcellular location">
    <subcellularLocation>
        <location evidence="2">Membrane</location>
    </subcellularLocation>
</comment>
<dbReference type="GO" id="GO:0009927">
    <property type="term" value="F:histidine phosphotransfer kinase activity"/>
    <property type="evidence" value="ECO:0007669"/>
    <property type="project" value="TreeGrafter"/>
</dbReference>
<dbReference type="PROSITE" id="PS50112">
    <property type="entry name" value="PAS"/>
    <property type="match status" value="2"/>
</dbReference>
<dbReference type="PANTHER" id="PTHR43047">
    <property type="entry name" value="TWO-COMPONENT HISTIDINE PROTEIN KINASE"/>
    <property type="match status" value="1"/>
</dbReference>
<dbReference type="InterPro" id="IPR000014">
    <property type="entry name" value="PAS"/>
</dbReference>
<accession>A0A2M7G9P3</accession>
<sequence length="1056" mass="119711">MLHSHRDLENSPLYQMIPQMPHGAALYRMLYDEQGTPVDYLTLRVNANYERLIGVSRQVVEGQPCSQFLPDSELKHWLEIFGPVSLGGPPVDYEIYSETNQKYFTGSAFCPEKHLFITLFKDISSPKLAEEALKREKSLLSGLVHTIPDPVWLKDPEGRYLSCNQRFEELYGASEIEIRGKQDTDFVSAELANFFRENDLAAIQAGHALRNEEWLTFASDGYTGLFETIKTPMYDSQKNLIGVLGIARDITNQKQTETSLKRVNQTYAVLSAINEAVIRIRDKSALFQEVCRIAVETGAFRMAWIGQKTLEGDQILPLCHAGYSKGYVEKLHLSLSQQQGPTSRAMLSGSYRICNDIATDPIMEPWREEALERGFRSSASFPILIGGEVVAAFNLYASSVDYFDAQEIELLQQLSADLSYALEFIDTETRNRKILEDLVTARTAELKISERRFRSLIEGVQQEYFFFTVGENHEFTYLSPSAEAFLGQDIEKMLGQPWYQALNLDPEAQSLNEKLVASMLQGQEPPPFEIEVKLKQEPHFLEINEHILRDETGKIIGGEGVVKDITRQKQIEAELREAKLKAEKSSLAKSKFLAHMSHEIRTPLNSILGFSELMQEQIEEPRWQNYLQAINSSGKTLLHIINDILDLSKIEAGKVELQRQSVNLRALIHEIELLLRLSFEQKGLNLLIEITPTLPAYLWLDPLRLRQILLNLLNNALKYTAHGQVSLSLSFVNTSPDCGDLSFQVSDTGPGISEKFQQRIFMAFEQDPSSGEISTGTGLGLAITRSLVELMHGQIRVQSQMGKGSQFIVELPQIKLSEKTAEPSFMPRINHQSFAPARLLLVDDLPQNLTLLQAYLENEPFELLLAQNGQEACSLAEQFPPHLILMDIRMPIMDGSEALIHLKANPLTAQIPVVALTAFSLQQEENNFLKQGFEGYLRKPVSKSDLWRCLQDFLPLAVPLQKEDLAQEYDKQLSLSSPPLDTQIQNKWLQRWENIRQSVIIDELESFAQDLYQWAHEQGAQKIEIYANTLLQQLQQFALEAVTERLQTFPGLLTET</sequence>
<dbReference type="EMBL" id="PFFQ01000008">
    <property type="protein sequence ID" value="PIW18850.1"/>
    <property type="molecule type" value="Genomic_DNA"/>
</dbReference>
<evidence type="ECO:0000256" key="9">
    <source>
        <dbReference type="ARBA" id="ARBA00023012"/>
    </source>
</evidence>
<dbReference type="PROSITE" id="PS50113">
    <property type="entry name" value="PAC"/>
    <property type="match status" value="2"/>
</dbReference>
<dbReference type="Gene3D" id="1.10.287.130">
    <property type="match status" value="1"/>
</dbReference>
<evidence type="ECO:0000256" key="2">
    <source>
        <dbReference type="ARBA" id="ARBA00004370"/>
    </source>
</evidence>
<evidence type="ECO:0000256" key="5">
    <source>
        <dbReference type="ARBA" id="ARBA00022679"/>
    </source>
</evidence>
<evidence type="ECO:0000256" key="11">
    <source>
        <dbReference type="ARBA" id="ARBA00023306"/>
    </source>
</evidence>
<feature type="domain" description="PAS" evidence="15">
    <location>
        <begin position="449"/>
        <end position="523"/>
    </location>
</feature>
<comment type="caution">
    <text evidence="17">The sequence shown here is derived from an EMBL/GenBank/DDBJ whole genome shotgun (WGS) entry which is preliminary data.</text>
</comment>
<dbReference type="Gene3D" id="3.30.450.40">
    <property type="match status" value="1"/>
</dbReference>
<dbReference type="InterPro" id="IPR036890">
    <property type="entry name" value="HATPase_C_sf"/>
</dbReference>
<keyword evidence="5" id="KW-0808">Transferase</keyword>
<gene>
    <name evidence="17" type="ORF">COW36_03130</name>
</gene>
<evidence type="ECO:0000256" key="10">
    <source>
        <dbReference type="ARBA" id="ARBA00023136"/>
    </source>
</evidence>
<keyword evidence="10" id="KW-0472">Membrane</keyword>
<organism evidence="17 18">
    <name type="scientific">bacterium (Candidatus Blackallbacteria) CG17_big_fil_post_rev_8_21_14_2_50_48_46</name>
    <dbReference type="NCBI Taxonomy" id="2014261"/>
    <lineage>
        <taxon>Bacteria</taxon>
        <taxon>Candidatus Blackallbacteria</taxon>
    </lineage>
</organism>
<feature type="modified residue" description="4-aspartylphosphate" evidence="12">
    <location>
        <position position="887"/>
    </location>
</feature>
<evidence type="ECO:0000313" key="17">
    <source>
        <dbReference type="EMBL" id="PIW18850.1"/>
    </source>
</evidence>
<dbReference type="InterPro" id="IPR004358">
    <property type="entry name" value="Sig_transdc_His_kin-like_C"/>
</dbReference>
<evidence type="ECO:0000256" key="12">
    <source>
        <dbReference type="PROSITE-ProRule" id="PRU00169"/>
    </source>
</evidence>
<dbReference type="EC" id="2.7.13.3" evidence="3"/>
<feature type="domain" description="PAS" evidence="15">
    <location>
        <begin position="136"/>
        <end position="206"/>
    </location>
</feature>
<evidence type="ECO:0000259" key="14">
    <source>
        <dbReference type="PROSITE" id="PS50110"/>
    </source>
</evidence>
<dbReference type="PANTHER" id="PTHR43047:SF72">
    <property type="entry name" value="OSMOSENSING HISTIDINE PROTEIN KINASE SLN1"/>
    <property type="match status" value="1"/>
</dbReference>
<dbReference type="CDD" id="cd00130">
    <property type="entry name" value="PAS"/>
    <property type="match status" value="2"/>
</dbReference>
<dbReference type="Gene3D" id="3.40.50.2300">
    <property type="match status" value="1"/>
</dbReference>
<dbReference type="SUPFAM" id="SSF52172">
    <property type="entry name" value="CheY-like"/>
    <property type="match status" value="1"/>
</dbReference>
<dbReference type="Pfam" id="PF00512">
    <property type="entry name" value="HisKA"/>
    <property type="match status" value="1"/>
</dbReference>
<evidence type="ECO:0000259" key="15">
    <source>
        <dbReference type="PROSITE" id="PS50112"/>
    </source>
</evidence>
<dbReference type="SUPFAM" id="SSF55874">
    <property type="entry name" value="ATPase domain of HSP90 chaperone/DNA topoisomerase II/histidine kinase"/>
    <property type="match status" value="1"/>
</dbReference>
<feature type="domain" description="PAC" evidence="16">
    <location>
        <begin position="210"/>
        <end position="262"/>
    </location>
</feature>
<evidence type="ECO:0000313" key="18">
    <source>
        <dbReference type="Proteomes" id="UP000231019"/>
    </source>
</evidence>
<dbReference type="InterPro" id="IPR000700">
    <property type="entry name" value="PAS-assoc_C"/>
</dbReference>
<dbReference type="GO" id="GO:0006355">
    <property type="term" value="P:regulation of DNA-templated transcription"/>
    <property type="evidence" value="ECO:0007669"/>
    <property type="project" value="InterPro"/>
</dbReference>
<dbReference type="FunFam" id="3.30.565.10:FF:000010">
    <property type="entry name" value="Sensor histidine kinase RcsC"/>
    <property type="match status" value="1"/>
</dbReference>
<dbReference type="InterPro" id="IPR003594">
    <property type="entry name" value="HATPase_dom"/>
</dbReference>
<feature type="domain" description="Response regulatory" evidence="14">
    <location>
        <begin position="838"/>
        <end position="954"/>
    </location>
</feature>
<dbReference type="GO" id="GO:0005886">
    <property type="term" value="C:plasma membrane"/>
    <property type="evidence" value="ECO:0007669"/>
    <property type="project" value="TreeGrafter"/>
</dbReference>
<feature type="domain" description="Histidine kinase" evidence="13">
    <location>
        <begin position="595"/>
        <end position="815"/>
    </location>
</feature>
<dbReference type="GO" id="GO:0005524">
    <property type="term" value="F:ATP binding"/>
    <property type="evidence" value="ECO:0007669"/>
    <property type="project" value="UniProtKB-KW"/>
</dbReference>
<keyword evidence="6" id="KW-0547">Nucleotide-binding</keyword>
<dbReference type="PROSITE" id="PS50110">
    <property type="entry name" value="RESPONSE_REGULATORY"/>
    <property type="match status" value="1"/>
</dbReference>
<reference evidence="17 18" key="1">
    <citation type="submission" date="2017-09" db="EMBL/GenBank/DDBJ databases">
        <title>Depth-based differentiation of microbial function through sediment-hosted aquifers and enrichment of novel symbionts in the deep terrestrial subsurface.</title>
        <authorList>
            <person name="Probst A.J."/>
            <person name="Ladd B."/>
            <person name="Jarett J.K."/>
            <person name="Geller-Mcgrath D.E."/>
            <person name="Sieber C.M."/>
            <person name="Emerson J.B."/>
            <person name="Anantharaman K."/>
            <person name="Thomas B.C."/>
            <person name="Malmstrom R."/>
            <person name="Stieglmeier M."/>
            <person name="Klingl A."/>
            <person name="Woyke T."/>
            <person name="Ryan C.M."/>
            <person name="Banfield J.F."/>
        </authorList>
    </citation>
    <scope>NUCLEOTIDE SEQUENCE [LARGE SCALE GENOMIC DNA]</scope>
    <source>
        <strain evidence="17">CG17_big_fil_post_rev_8_21_14_2_50_48_46</strain>
    </source>
</reference>
<feature type="domain" description="PAC" evidence="16">
    <location>
        <begin position="524"/>
        <end position="577"/>
    </location>
</feature>
<dbReference type="Proteomes" id="UP000231019">
    <property type="component" value="Unassembled WGS sequence"/>
</dbReference>
<evidence type="ECO:0000256" key="3">
    <source>
        <dbReference type="ARBA" id="ARBA00012438"/>
    </source>
</evidence>
<dbReference type="SUPFAM" id="SSF55781">
    <property type="entry name" value="GAF domain-like"/>
    <property type="match status" value="1"/>
</dbReference>
<dbReference type="InterPro" id="IPR001789">
    <property type="entry name" value="Sig_transdc_resp-reg_receiver"/>
</dbReference>
<dbReference type="SUPFAM" id="SSF55785">
    <property type="entry name" value="PYP-like sensor domain (PAS domain)"/>
    <property type="match status" value="3"/>
</dbReference>
<dbReference type="Pfam" id="PF13185">
    <property type="entry name" value="GAF_2"/>
    <property type="match status" value="1"/>
</dbReference>
<dbReference type="FunFam" id="1.10.287.130:FF:000038">
    <property type="entry name" value="Sensory transduction histidine kinase"/>
    <property type="match status" value="1"/>
</dbReference>
<dbReference type="InterPro" id="IPR013767">
    <property type="entry name" value="PAS_fold"/>
</dbReference>
<proteinExistence type="predicted"/>
<dbReference type="GO" id="GO:0000155">
    <property type="term" value="F:phosphorelay sensor kinase activity"/>
    <property type="evidence" value="ECO:0007669"/>
    <property type="project" value="InterPro"/>
</dbReference>
<dbReference type="SMART" id="SM00091">
    <property type="entry name" value="PAS"/>
    <property type="match status" value="3"/>
</dbReference>
<dbReference type="Pfam" id="PF00072">
    <property type="entry name" value="Response_reg"/>
    <property type="match status" value="1"/>
</dbReference>
<keyword evidence="4 12" id="KW-0597">Phosphoprotein</keyword>
<dbReference type="InterPro" id="IPR005467">
    <property type="entry name" value="His_kinase_dom"/>
</dbReference>
<evidence type="ECO:0000259" key="13">
    <source>
        <dbReference type="PROSITE" id="PS50109"/>
    </source>
</evidence>
<dbReference type="AlphaFoldDB" id="A0A2M7G9P3"/>
<dbReference type="InterPro" id="IPR036097">
    <property type="entry name" value="HisK_dim/P_sf"/>
</dbReference>
<evidence type="ECO:0000256" key="7">
    <source>
        <dbReference type="ARBA" id="ARBA00022777"/>
    </source>
</evidence>
<dbReference type="SMART" id="SM00387">
    <property type="entry name" value="HATPase_c"/>
    <property type="match status" value="1"/>
</dbReference>
<name>A0A2M7G9P3_9BACT</name>
<comment type="catalytic activity">
    <reaction evidence="1">
        <text>ATP + protein L-histidine = ADP + protein N-phospho-L-histidine.</text>
        <dbReference type="EC" id="2.7.13.3"/>
    </reaction>
</comment>
<dbReference type="CDD" id="cd00082">
    <property type="entry name" value="HisKA"/>
    <property type="match status" value="1"/>
</dbReference>
<dbReference type="SMART" id="SM00388">
    <property type="entry name" value="HisKA"/>
    <property type="match status" value="1"/>
</dbReference>
<dbReference type="PRINTS" id="PR00344">
    <property type="entry name" value="BCTRLSENSOR"/>
</dbReference>
<evidence type="ECO:0000256" key="6">
    <source>
        <dbReference type="ARBA" id="ARBA00022741"/>
    </source>
</evidence>
<evidence type="ECO:0000256" key="4">
    <source>
        <dbReference type="ARBA" id="ARBA00022553"/>
    </source>
</evidence>
<dbReference type="Gene3D" id="3.30.565.10">
    <property type="entry name" value="Histidine kinase-like ATPase, C-terminal domain"/>
    <property type="match status" value="1"/>
</dbReference>
<keyword evidence="11" id="KW-0131">Cell cycle</keyword>
<protein>
    <recommendedName>
        <fullName evidence="3">histidine kinase</fullName>
        <ecNumber evidence="3">2.7.13.3</ecNumber>
    </recommendedName>
</protein>
<dbReference type="Pfam" id="PF00989">
    <property type="entry name" value="PAS"/>
    <property type="match status" value="1"/>
</dbReference>
<dbReference type="Gene3D" id="3.30.450.20">
    <property type="entry name" value="PAS domain"/>
    <property type="match status" value="3"/>
</dbReference>
<dbReference type="InterPro" id="IPR011006">
    <property type="entry name" value="CheY-like_superfamily"/>
</dbReference>
<dbReference type="SMART" id="SM00448">
    <property type="entry name" value="REC"/>
    <property type="match status" value="1"/>
</dbReference>
<dbReference type="SUPFAM" id="SSF47384">
    <property type="entry name" value="Homodimeric domain of signal transducing histidine kinase"/>
    <property type="match status" value="1"/>
</dbReference>
<keyword evidence="9" id="KW-0902">Two-component regulatory system</keyword>
<evidence type="ECO:0000256" key="8">
    <source>
        <dbReference type="ARBA" id="ARBA00022840"/>
    </source>
</evidence>
<keyword evidence="8" id="KW-0067">ATP-binding</keyword>
<dbReference type="InterPro" id="IPR035965">
    <property type="entry name" value="PAS-like_dom_sf"/>
</dbReference>
<evidence type="ECO:0000259" key="16">
    <source>
        <dbReference type="PROSITE" id="PS50113"/>
    </source>
</evidence>
<dbReference type="InterPro" id="IPR029016">
    <property type="entry name" value="GAF-like_dom_sf"/>
</dbReference>
<keyword evidence="7" id="KW-0418">Kinase</keyword>
<dbReference type="Pfam" id="PF02518">
    <property type="entry name" value="HATPase_c"/>
    <property type="match status" value="1"/>
</dbReference>
<dbReference type="InterPro" id="IPR003661">
    <property type="entry name" value="HisK_dim/P_dom"/>
</dbReference>
<dbReference type="InterPro" id="IPR003018">
    <property type="entry name" value="GAF"/>
</dbReference>
<evidence type="ECO:0000256" key="1">
    <source>
        <dbReference type="ARBA" id="ARBA00000085"/>
    </source>
</evidence>
<dbReference type="Pfam" id="PF13426">
    <property type="entry name" value="PAS_9"/>
    <property type="match status" value="1"/>
</dbReference>
<dbReference type="InterPro" id="IPR013656">
    <property type="entry name" value="PAS_4"/>
</dbReference>
<dbReference type="Pfam" id="PF08448">
    <property type="entry name" value="PAS_4"/>
    <property type="match status" value="1"/>
</dbReference>